<organism evidence="1 2">
    <name type="scientific">Aduncisulcus paluster</name>
    <dbReference type="NCBI Taxonomy" id="2918883"/>
    <lineage>
        <taxon>Eukaryota</taxon>
        <taxon>Metamonada</taxon>
        <taxon>Carpediemonas-like organisms</taxon>
        <taxon>Aduncisulcus</taxon>
    </lineage>
</organism>
<evidence type="ECO:0000313" key="2">
    <source>
        <dbReference type="Proteomes" id="UP001057375"/>
    </source>
</evidence>
<protein>
    <submittedName>
        <fullName evidence="1">Uncharacterized protein</fullName>
    </submittedName>
</protein>
<keyword evidence="2" id="KW-1185">Reference proteome</keyword>
<dbReference type="EMBL" id="BQXS01008824">
    <property type="protein sequence ID" value="GKT30493.1"/>
    <property type="molecule type" value="Genomic_DNA"/>
</dbReference>
<name>A0ABQ5KG75_9EUKA</name>
<feature type="non-terminal residue" evidence="1">
    <location>
        <position position="1"/>
    </location>
</feature>
<sequence>NKQKQSPIGKNVGVGANLSLGLGFFGASGGLKITRLANGNLAVLGETGGGADTGIGINGKFSAHSSDSRGSAGLGGQSLEYSTTIDPKVAPFTVGMSKSYSKGANATDYEFSPSRLGISVKDLTQPITNSAGVTNTHVFGEYDVIPDAVNDMFDYFLSQNRTKYQTGKKKTK</sequence>
<comment type="caution">
    <text evidence="1">The sequence shown here is derived from an EMBL/GenBank/DDBJ whole genome shotgun (WGS) entry which is preliminary data.</text>
</comment>
<evidence type="ECO:0000313" key="1">
    <source>
        <dbReference type="EMBL" id="GKT30493.1"/>
    </source>
</evidence>
<proteinExistence type="predicted"/>
<gene>
    <name evidence="1" type="ORF">ADUPG1_005518</name>
</gene>
<dbReference type="Proteomes" id="UP001057375">
    <property type="component" value="Unassembled WGS sequence"/>
</dbReference>
<reference evidence="1" key="1">
    <citation type="submission" date="2022-03" db="EMBL/GenBank/DDBJ databases">
        <title>Draft genome sequence of Aduncisulcus paluster, a free-living microaerophilic Fornicata.</title>
        <authorList>
            <person name="Yuyama I."/>
            <person name="Kume K."/>
            <person name="Tamura T."/>
            <person name="Inagaki Y."/>
            <person name="Hashimoto T."/>
        </authorList>
    </citation>
    <scope>NUCLEOTIDE SEQUENCE</scope>
    <source>
        <strain evidence="1">NY0171</strain>
    </source>
</reference>
<accession>A0ABQ5KG75</accession>